<protein>
    <submittedName>
        <fullName evidence="1">DUF6188 family protein</fullName>
    </submittedName>
</protein>
<name>A0AAU7Z812_9BACT</name>
<reference evidence="1" key="1">
    <citation type="submission" date="2023-08" db="EMBL/GenBank/DDBJ databases">
        <authorList>
            <person name="Messyasz A."/>
            <person name="Mannisto M.K."/>
            <person name="Kerkhof L.J."/>
            <person name="Haggblom M."/>
        </authorList>
    </citation>
    <scope>NUCLEOTIDE SEQUENCE</scope>
    <source>
        <strain evidence="1">M8UP23</strain>
    </source>
</reference>
<reference evidence="1" key="2">
    <citation type="journal article" date="2024" name="Environ. Microbiol.">
        <title>Genome analysis and description of Tunturibacter gen. nov. expands the diversity of Terriglobia in tundra soils.</title>
        <authorList>
            <person name="Messyasz A."/>
            <person name="Mannisto M.K."/>
            <person name="Kerkhof L.J."/>
            <person name="Haggblom M.M."/>
        </authorList>
    </citation>
    <scope>NUCLEOTIDE SEQUENCE</scope>
    <source>
        <strain evidence="1">M8UP23</strain>
    </source>
</reference>
<accession>A0AAU7Z812</accession>
<sequence length="124" mass="14074">MAADADLSFLKGKLLTQICFGEFQVQLHFHEESTYISVESSFEFEQADGVFEKYVVGPESGERNIHQFANQLTKFIGGTVEHVEWVVDGTLTLTFPTHGKLRVLDDNPRFEAYQIGHGKDFFVI</sequence>
<dbReference type="EMBL" id="CP132932">
    <property type="protein sequence ID" value="XCB24970.1"/>
    <property type="molecule type" value="Genomic_DNA"/>
</dbReference>
<evidence type="ECO:0000313" key="1">
    <source>
        <dbReference type="EMBL" id="XCB24970.1"/>
    </source>
</evidence>
<dbReference type="AlphaFoldDB" id="A0AAU7Z812"/>
<organism evidence="1">
    <name type="scientific">Tunturiibacter empetritectus</name>
    <dbReference type="NCBI Taxonomy" id="3069691"/>
    <lineage>
        <taxon>Bacteria</taxon>
        <taxon>Pseudomonadati</taxon>
        <taxon>Acidobacteriota</taxon>
        <taxon>Terriglobia</taxon>
        <taxon>Terriglobales</taxon>
        <taxon>Acidobacteriaceae</taxon>
        <taxon>Tunturiibacter</taxon>
    </lineage>
</organism>
<dbReference type="Pfam" id="PF19686">
    <property type="entry name" value="DUF6188"/>
    <property type="match status" value="1"/>
</dbReference>
<dbReference type="KEGG" id="temp:RBB75_10915"/>
<dbReference type="RefSeq" id="WP_353068117.1">
    <property type="nucleotide sequence ID" value="NZ_CP132932.1"/>
</dbReference>
<proteinExistence type="predicted"/>
<gene>
    <name evidence="1" type="ORF">RBB75_10915</name>
</gene>
<dbReference type="InterPro" id="IPR046179">
    <property type="entry name" value="DUF6188"/>
</dbReference>